<gene>
    <name evidence="2" type="ORF">Adt_45254</name>
</gene>
<evidence type="ECO:0000313" key="3">
    <source>
        <dbReference type="Proteomes" id="UP001604336"/>
    </source>
</evidence>
<evidence type="ECO:0000259" key="1">
    <source>
        <dbReference type="Pfam" id="PF04195"/>
    </source>
</evidence>
<dbReference type="Pfam" id="PF04195">
    <property type="entry name" value="Transposase_28"/>
    <property type="match status" value="1"/>
</dbReference>
<name>A0ABD1PDY5_9LAMI</name>
<organism evidence="2 3">
    <name type="scientific">Abeliophyllum distichum</name>
    <dbReference type="NCBI Taxonomy" id="126358"/>
    <lineage>
        <taxon>Eukaryota</taxon>
        <taxon>Viridiplantae</taxon>
        <taxon>Streptophyta</taxon>
        <taxon>Embryophyta</taxon>
        <taxon>Tracheophyta</taxon>
        <taxon>Spermatophyta</taxon>
        <taxon>Magnoliopsida</taxon>
        <taxon>eudicotyledons</taxon>
        <taxon>Gunneridae</taxon>
        <taxon>Pentapetalae</taxon>
        <taxon>asterids</taxon>
        <taxon>lamiids</taxon>
        <taxon>Lamiales</taxon>
        <taxon>Oleaceae</taxon>
        <taxon>Forsythieae</taxon>
        <taxon>Abeliophyllum</taxon>
    </lineage>
</organism>
<proteinExistence type="predicted"/>
<sequence>MFLQLRTEVDLENIMRLYRVPGDLEFHISSPHERACFPRENCTTLHFQSFNAGMRLRLDPFYRRVLRAYGLALAQVSSNGWSQMERSFYLWFRHSLGFEKPLHVFQTVYLPEEVAKKKDKGEEAGLRVGSGCLEIGRWMVNDPEPDLDVSSFYGVVSEWLRGEERLFM</sequence>
<accession>A0ABD1PDY5</accession>
<feature type="domain" description="Transposase (putative) gypsy type" evidence="1">
    <location>
        <begin position="47"/>
        <end position="109"/>
    </location>
</feature>
<comment type="caution">
    <text evidence="2">The sequence shown here is derived from an EMBL/GenBank/DDBJ whole genome shotgun (WGS) entry which is preliminary data.</text>
</comment>
<evidence type="ECO:0000313" key="2">
    <source>
        <dbReference type="EMBL" id="KAL2461834.1"/>
    </source>
</evidence>
<protein>
    <submittedName>
        <fullName evidence="2">RNase H domain-containing protein</fullName>
    </submittedName>
</protein>
<dbReference type="EMBL" id="JBFOLK010000014">
    <property type="protein sequence ID" value="KAL2461834.1"/>
    <property type="molecule type" value="Genomic_DNA"/>
</dbReference>
<dbReference type="InterPro" id="IPR007321">
    <property type="entry name" value="Transposase_28"/>
</dbReference>
<dbReference type="AlphaFoldDB" id="A0ABD1PDY5"/>
<keyword evidence="3" id="KW-1185">Reference proteome</keyword>
<reference evidence="3" key="1">
    <citation type="submission" date="2024-07" db="EMBL/GenBank/DDBJ databases">
        <title>Two chromosome-level genome assemblies of Korean endemic species Abeliophyllum distichum and Forsythia ovata (Oleaceae).</title>
        <authorList>
            <person name="Jang H."/>
        </authorList>
    </citation>
    <scope>NUCLEOTIDE SEQUENCE [LARGE SCALE GENOMIC DNA]</scope>
</reference>
<dbReference type="Proteomes" id="UP001604336">
    <property type="component" value="Unassembled WGS sequence"/>
</dbReference>